<organism evidence="2">
    <name type="scientific">Maconellicoccus hirsutus</name>
    <name type="common">Pink hibiscus mealybug</name>
    <dbReference type="NCBI Taxonomy" id="177089"/>
    <lineage>
        <taxon>Eukaryota</taxon>
        <taxon>Metazoa</taxon>
        <taxon>Ecdysozoa</taxon>
        <taxon>Arthropoda</taxon>
        <taxon>Hexapoda</taxon>
        <taxon>Insecta</taxon>
        <taxon>Pterygota</taxon>
        <taxon>Neoptera</taxon>
        <taxon>Paraneoptera</taxon>
        <taxon>Hemiptera</taxon>
        <taxon>Sternorrhyncha</taxon>
        <taxon>Coccoidea</taxon>
        <taxon>Pseudococcidae</taxon>
        <taxon>Maconellicoccus</taxon>
    </lineage>
</organism>
<feature type="non-terminal residue" evidence="2">
    <location>
        <position position="1"/>
    </location>
</feature>
<protein>
    <submittedName>
        <fullName evidence="2">MutL protein homolog 1-like protein</fullName>
    </submittedName>
</protein>
<feature type="domain" description="DNA mismatch repair protein Mlh1 C-terminal" evidence="1">
    <location>
        <begin position="1"/>
        <end position="184"/>
    </location>
</feature>
<dbReference type="AlphaFoldDB" id="A3EXV8"/>
<evidence type="ECO:0000259" key="1">
    <source>
        <dbReference type="Pfam" id="PF16413"/>
    </source>
</evidence>
<accession>A3EXV8</accession>
<proteinExistence type="evidence at transcript level"/>
<name>A3EXV8_MACHI</name>
<dbReference type="EMBL" id="EF092026">
    <property type="protein sequence ID" value="ABN12018.1"/>
    <property type="molecule type" value="mRNA"/>
</dbReference>
<reference evidence="2" key="1">
    <citation type="submission" date="2006-10" db="EMBL/GenBank/DDBJ databases">
        <title>Expressed genes of the pink hibiscus mealybug, Maconellicoccus hirsutus.</title>
        <authorList>
            <person name="Hunter W.B."/>
            <person name="Hunnicutt L.E."/>
        </authorList>
    </citation>
    <scope>NUCLEOTIDE SEQUENCE</scope>
</reference>
<evidence type="ECO:0000313" key="2">
    <source>
        <dbReference type="EMBL" id="ABN12018.1"/>
    </source>
</evidence>
<dbReference type="Pfam" id="PF16413">
    <property type="entry name" value="Mlh1_C"/>
    <property type="match status" value="1"/>
</dbReference>
<dbReference type="InterPro" id="IPR032189">
    <property type="entry name" value="Mlh1_C"/>
</dbReference>
<sequence length="184" mass="21109">MINNFANFNVIKFSSPLYLPELISMAIDEMEGNDEEKAQIAKTAADVVDSKKAMLNDYFSTEIDDNENLLSIPLLLDNYVPDVAGLPSYALSLATEVNWDEETPCFRNFCTQTASFYTYEWKKENVVEEDDDSDDKPSKWAWTLEHVLYPAIKKNLLPSKKLFNDRAVLQIASLPQLYKVFERC</sequence>